<feature type="transmembrane region" description="Helical" evidence="1">
    <location>
        <begin position="131"/>
        <end position="149"/>
    </location>
</feature>
<evidence type="ECO:0000313" key="2">
    <source>
        <dbReference type="EMBL" id="SFV28559.1"/>
    </source>
</evidence>
<keyword evidence="1" id="KW-1133">Transmembrane helix</keyword>
<name>A0A1I7N1M2_9BACT</name>
<organism evidence="2 3">
    <name type="scientific">Thermoflavifilum thermophilum</name>
    <dbReference type="NCBI Taxonomy" id="1393122"/>
    <lineage>
        <taxon>Bacteria</taxon>
        <taxon>Pseudomonadati</taxon>
        <taxon>Bacteroidota</taxon>
        <taxon>Chitinophagia</taxon>
        <taxon>Chitinophagales</taxon>
        <taxon>Chitinophagaceae</taxon>
        <taxon>Thermoflavifilum</taxon>
    </lineage>
</organism>
<feature type="transmembrane region" description="Helical" evidence="1">
    <location>
        <begin position="194"/>
        <end position="213"/>
    </location>
</feature>
<dbReference type="RefSeq" id="WP_092456882.1">
    <property type="nucleotide sequence ID" value="NZ_FPCJ01000001.1"/>
</dbReference>
<keyword evidence="1" id="KW-0472">Membrane</keyword>
<dbReference type="OrthoDB" id="882708at2"/>
<keyword evidence="1" id="KW-0812">Transmembrane</keyword>
<sequence>MENTYVPVMAFLSDEELERYIRYPEKYVPDAIEAAVAELKKRGRNFTAEEETHIRQIIQQRREAWRHYDIQEPVHTSVPDFPVSRSSSAMDTPSLYPESALYIISLLFNPFFASILLALNCQRTGKREGVLVALGFGFLYMVMTLLIISLLKLNIYITLIFNVVGALLLHQWLWKKYLGQYQAYQPKPIWGPMLIFLLITVPLLLIAYLHGGWKLPS</sequence>
<evidence type="ECO:0000256" key="1">
    <source>
        <dbReference type="SAM" id="Phobius"/>
    </source>
</evidence>
<feature type="transmembrane region" description="Helical" evidence="1">
    <location>
        <begin position="155"/>
        <end position="174"/>
    </location>
</feature>
<feature type="transmembrane region" description="Helical" evidence="1">
    <location>
        <begin position="100"/>
        <end position="119"/>
    </location>
</feature>
<protein>
    <submittedName>
        <fullName evidence="2">Uncharacterized protein</fullName>
    </submittedName>
</protein>
<reference evidence="3" key="1">
    <citation type="submission" date="2016-10" db="EMBL/GenBank/DDBJ databases">
        <authorList>
            <person name="Varghese N."/>
            <person name="Submissions S."/>
        </authorList>
    </citation>
    <scope>NUCLEOTIDE SEQUENCE [LARGE SCALE GENOMIC DNA]</scope>
    <source>
        <strain evidence="3">DSM 14807</strain>
    </source>
</reference>
<proteinExistence type="predicted"/>
<dbReference type="EMBL" id="FPCJ01000001">
    <property type="protein sequence ID" value="SFV28559.1"/>
    <property type="molecule type" value="Genomic_DNA"/>
</dbReference>
<keyword evidence="3" id="KW-1185">Reference proteome</keyword>
<dbReference type="STRING" id="1393122.SAMN05660895_0359"/>
<dbReference type="Proteomes" id="UP000199537">
    <property type="component" value="Unassembled WGS sequence"/>
</dbReference>
<evidence type="ECO:0000313" key="3">
    <source>
        <dbReference type="Proteomes" id="UP000199537"/>
    </source>
</evidence>
<gene>
    <name evidence="2" type="ORF">SAMN05660895_0359</name>
</gene>
<dbReference type="AlphaFoldDB" id="A0A1I7N1M2"/>
<accession>A0A1I7N1M2</accession>